<evidence type="ECO:0000313" key="3">
    <source>
        <dbReference type="EMBL" id="MFD1322975.1"/>
    </source>
</evidence>
<evidence type="ECO:0000256" key="1">
    <source>
        <dbReference type="SAM" id="MobiDB-lite"/>
    </source>
</evidence>
<dbReference type="RefSeq" id="WP_377572129.1">
    <property type="nucleotide sequence ID" value="NZ_JBHTMP010000026.1"/>
</dbReference>
<feature type="transmembrane region" description="Helical" evidence="2">
    <location>
        <begin position="246"/>
        <end position="267"/>
    </location>
</feature>
<proteinExistence type="predicted"/>
<evidence type="ECO:0000313" key="4">
    <source>
        <dbReference type="Proteomes" id="UP001597260"/>
    </source>
</evidence>
<feature type="transmembrane region" description="Helical" evidence="2">
    <location>
        <begin position="39"/>
        <end position="58"/>
    </location>
</feature>
<feature type="transmembrane region" description="Helical" evidence="2">
    <location>
        <begin position="109"/>
        <end position="129"/>
    </location>
</feature>
<accession>A0ABW3YFS7</accession>
<keyword evidence="2" id="KW-0812">Transmembrane</keyword>
<keyword evidence="2" id="KW-1133">Transmembrane helix</keyword>
<keyword evidence="4" id="KW-1185">Reference proteome</keyword>
<dbReference type="EMBL" id="JBHTMP010000026">
    <property type="protein sequence ID" value="MFD1322975.1"/>
    <property type="molecule type" value="Genomic_DNA"/>
</dbReference>
<name>A0ABW3YFS7_9ACTN</name>
<feature type="transmembrane region" description="Helical" evidence="2">
    <location>
        <begin position="414"/>
        <end position="435"/>
    </location>
</feature>
<comment type="caution">
    <text evidence="3">The sequence shown here is derived from an EMBL/GenBank/DDBJ whole genome shotgun (WGS) entry which is preliminary data.</text>
</comment>
<dbReference type="Proteomes" id="UP001597260">
    <property type="component" value="Unassembled WGS sequence"/>
</dbReference>
<feature type="transmembrane region" description="Helical" evidence="2">
    <location>
        <begin position="135"/>
        <end position="153"/>
    </location>
</feature>
<reference evidence="4" key="1">
    <citation type="journal article" date="2019" name="Int. J. Syst. Evol. Microbiol.">
        <title>The Global Catalogue of Microorganisms (GCM) 10K type strain sequencing project: providing services to taxonomists for standard genome sequencing and annotation.</title>
        <authorList>
            <consortium name="The Broad Institute Genomics Platform"/>
            <consortium name="The Broad Institute Genome Sequencing Center for Infectious Disease"/>
            <person name="Wu L."/>
            <person name="Ma J."/>
        </authorList>
    </citation>
    <scope>NUCLEOTIDE SEQUENCE [LARGE SCALE GENOMIC DNA]</scope>
    <source>
        <strain evidence="4">JCM 31037</strain>
    </source>
</reference>
<keyword evidence="2" id="KW-0472">Membrane</keyword>
<gene>
    <name evidence="3" type="ORF">ACFQ4H_17940</name>
</gene>
<evidence type="ECO:0000256" key="2">
    <source>
        <dbReference type="SAM" id="Phobius"/>
    </source>
</evidence>
<sequence length="612" mass="65796">MTSAADTAQEAGPEKAATKGSPDVTRPGRRQWLERLRRYWPDLGICLLFLVLAGWLTHGLWPDPTTRTLALNPEDQTLIEWFLANDARMLLGDFGLVSDRLNAPDGFNLMANATIIVPGLILAPITLLFGTGTSFAVLVAGNLAFTSIGWYLLYQRTLGAGRFPAAIGALFCGFAPGMISQSNSHPHMTAQWLVPAIVWCVVRMVQVSDPEHRDGAAGSSRRLAILAMTLATLVTVQVFVGEEVLFLTAITLALLTIAYAVVAPAFVRRVLPRFVGGMLLAVGLAGMALAYPLWMQFKGPQSVPNGVFSPDYFSADLASYAAISPLSIAGTPGAARLSTGASEYNTFLGLPMLLLFAACVWWLRRNRLVLAIVPVALLAAWLSLGPQVVLDGVRTDIWAPYELLRNKPVIEGALPMRFALILIPLIATVLVLALDRAMRSMDSPARLLVPIATVAVLLPIAPAPLPATSRAPVPTFISGGHWRQCVPSDGVLVPVPLPTPKEPDVMRWAAVANAEFRLPEGFFIAPYGAGGKASMGTYKQPTSTLLTEVAKTGQVPVITQQHRDQAARDVAFWGASCMVVAESERNAPALRTTLDSLFGPGTLIVDAWTWRV</sequence>
<feature type="transmembrane region" description="Helical" evidence="2">
    <location>
        <begin position="344"/>
        <end position="363"/>
    </location>
</feature>
<evidence type="ECO:0008006" key="5">
    <source>
        <dbReference type="Google" id="ProtNLM"/>
    </source>
</evidence>
<feature type="transmembrane region" description="Helical" evidence="2">
    <location>
        <begin position="447"/>
        <end position="465"/>
    </location>
</feature>
<feature type="transmembrane region" description="Helical" evidence="2">
    <location>
        <begin position="368"/>
        <end position="384"/>
    </location>
</feature>
<organism evidence="3 4">
    <name type="scientific">Micromonospora sonneratiae</name>
    <dbReference type="NCBI Taxonomy" id="1184706"/>
    <lineage>
        <taxon>Bacteria</taxon>
        <taxon>Bacillati</taxon>
        <taxon>Actinomycetota</taxon>
        <taxon>Actinomycetes</taxon>
        <taxon>Micromonosporales</taxon>
        <taxon>Micromonosporaceae</taxon>
        <taxon>Micromonospora</taxon>
    </lineage>
</organism>
<feature type="region of interest" description="Disordered" evidence="1">
    <location>
        <begin position="1"/>
        <end position="26"/>
    </location>
</feature>
<feature type="transmembrane region" description="Helical" evidence="2">
    <location>
        <begin position="274"/>
        <end position="294"/>
    </location>
</feature>
<protein>
    <recommendedName>
        <fullName evidence="5">4-amino-4-deoxy-L-arabinose transferase</fullName>
    </recommendedName>
</protein>
<feature type="transmembrane region" description="Helical" evidence="2">
    <location>
        <begin position="223"/>
        <end position="240"/>
    </location>
</feature>
<feature type="transmembrane region" description="Helical" evidence="2">
    <location>
        <begin position="160"/>
        <end position="179"/>
    </location>
</feature>